<dbReference type="PANTHER" id="PTHR43434:SF1">
    <property type="entry name" value="PHOSPHOGLYCOLATE PHOSPHATASE"/>
    <property type="match status" value="1"/>
</dbReference>
<protein>
    <submittedName>
        <fullName evidence="1">HAD family hydrolase</fullName>
    </submittedName>
</protein>
<dbReference type="Gene3D" id="3.40.50.1000">
    <property type="entry name" value="HAD superfamily/HAD-like"/>
    <property type="match status" value="1"/>
</dbReference>
<dbReference type="NCBIfam" id="TIGR01549">
    <property type="entry name" value="HAD-SF-IA-v1"/>
    <property type="match status" value="1"/>
</dbReference>
<reference evidence="1" key="1">
    <citation type="submission" date="2020-10" db="EMBL/GenBank/DDBJ databases">
        <authorList>
            <person name="Gilroy R."/>
        </authorList>
    </citation>
    <scope>NUCLEOTIDE SEQUENCE</scope>
    <source>
        <strain evidence="1">11159</strain>
    </source>
</reference>
<dbReference type="InterPro" id="IPR023198">
    <property type="entry name" value="PGP-like_dom2"/>
</dbReference>
<evidence type="ECO:0000313" key="1">
    <source>
        <dbReference type="EMBL" id="MBO8427319.1"/>
    </source>
</evidence>
<evidence type="ECO:0000313" key="2">
    <source>
        <dbReference type="Proteomes" id="UP000823613"/>
    </source>
</evidence>
<dbReference type="Pfam" id="PF13419">
    <property type="entry name" value="HAD_2"/>
    <property type="match status" value="1"/>
</dbReference>
<reference evidence="1" key="2">
    <citation type="journal article" date="2021" name="PeerJ">
        <title>Extensive microbial diversity within the chicken gut microbiome revealed by metagenomics and culture.</title>
        <authorList>
            <person name="Gilroy R."/>
            <person name="Ravi A."/>
            <person name="Getino M."/>
            <person name="Pursley I."/>
            <person name="Horton D.L."/>
            <person name="Alikhan N.F."/>
            <person name="Baker D."/>
            <person name="Gharbi K."/>
            <person name="Hall N."/>
            <person name="Watson M."/>
            <person name="Adriaenssens E.M."/>
            <person name="Foster-Nyarko E."/>
            <person name="Jarju S."/>
            <person name="Secka A."/>
            <person name="Antonio M."/>
            <person name="Oren A."/>
            <person name="Chaudhuri R.R."/>
            <person name="La Ragione R."/>
            <person name="Hildebrand F."/>
            <person name="Pallen M.J."/>
        </authorList>
    </citation>
    <scope>NUCLEOTIDE SEQUENCE</scope>
    <source>
        <strain evidence="1">11159</strain>
    </source>
</reference>
<dbReference type="InterPro" id="IPR036412">
    <property type="entry name" value="HAD-like_sf"/>
</dbReference>
<dbReference type="AlphaFoldDB" id="A0A9D9DLM5"/>
<keyword evidence="1" id="KW-0378">Hydrolase</keyword>
<dbReference type="InterPro" id="IPR050155">
    <property type="entry name" value="HAD-like_hydrolase_sf"/>
</dbReference>
<dbReference type="Gene3D" id="1.10.150.240">
    <property type="entry name" value="Putative phosphatase, domain 2"/>
    <property type="match status" value="1"/>
</dbReference>
<dbReference type="InterPro" id="IPR041492">
    <property type="entry name" value="HAD_2"/>
</dbReference>
<comment type="caution">
    <text evidence="1">The sequence shown here is derived from an EMBL/GenBank/DDBJ whole genome shotgun (WGS) entry which is preliminary data.</text>
</comment>
<dbReference type="EMBL" id="JADIMY010000043">
    <property type="protein sequence ID" value="MBO8427319.1"/>
    <property type="molecule type" value="Genomic_DNA"/>
</dbReference>
<dbReference type="SFLD" id="SFLDS00003">
    <property type="entry name" value="Haloacid_Dehalogenase"/>
    <property type="match status" value="1"/>
</dbReference>
<proteinExistence type="predicted"/>
<dbReference type="Proteomes" id="UP000823613">
    <property type="component" value="Unassembled WGS sequence"/>
</dbReference>
<organism evidence="1 2">
    <name type="scientific">Candidatus Onthovivens merdipullorum</name>
    <dbReference type="NCBI Taxonomy" id="2840889"/>
    <lineage>
        <taxon>Bacteria</taxon>
        <taxon>Bacillati</taxon>
        <taxon>Bacillota</taxon>
        <taxon>Bacilli</taxon>
        <taxon>Bacillales</taxon>
        <taxon>Candidatus Onthovivens</taxon>
    </lineage>
</organism>
<dbReference type="GO" id="GO:0008967">
    <property type="term" value="F:phosphoglycolate phosphatase activity"/>
    <property type="evidence" value="ECO:0007669"/>
    <property type="project" value="TreeGrafter"/>
</dbReference>
<dbReference type="PANTHER" id="PTHR43434">
    <property type="entry name" value="PHOSPHOGLYCOLATE PHOSPHATASE"/>
    <property type="match status" value="1"/>
</dbReference>
<dbReference type="InterPro" id="IPR006439">
    <property type="entry name" value="HAD-SF_hydro_IA"/>
</dbReference>
<dbReference type="InterPro" id="IPR023214">
    <property type="entry name" value="HAD_sf"/>
</dbReference>
<name>A0A9D9DLM5_9BACL</name>
<gene>
    <name evidence="1" type="ORF">IAC58_02010</name>
</gene>
<dbReference type="SUPFAM" id="SSF56784">
    <property type="entry name" value="HAD-like"/>
    <property type="match status" value="1"/>
</dbReference>
<accession>A0A9D9DLM5</accession>
<dbReference type="SFLD" id="SFLDG01129">
    <property type="entry name" value="C1.5:_HAD__Beta-PGM__Phosphata"/>
    <property type="match status" value="1"/>
</dbReference>
<dbReference type="GO" id="GO:0006281">
    <property type="term" value="P:DNA repair"/>
    <property type="evidence" value="ECO:0007669"/>
    <property type="project" value="TreeGrafter"/>
</dbReference>
<sequence>MKSYLNYDKAILFDLDGTLVDNVSLITESWNIAMIKNNLPYRFSDEDLTKHMGLTPTESSLLAFKDVSLNQGLKYFSLCLKEEIEYLKTHGGKLYPLERRVLDTLSSYFPLFIVSNSDKGYIENFINIFHFQNYFVDHLCAGDTSKDKFKNILIIKDKYNIKDVTYIGDTLKDYKEASKAKVHFIHARYGFGDIIENVDYIESLSDLLVRLEDINLGKEKNIWKK</sequence>